<sequence>MGELMPRGEVGVDWVNSAEVMRLHDSVDHCIKPELSHWPESALMDAGDAAVYVTGTTHRHIHSKTLTTLQSTFYNTATP</sequence>
<reference evidence="1 2" key="1">
    <citation type="submission" date="2024-04" db="EMBL/GenBank/DDBJ databases">
        <authorList>
            <person name="Waldvogel A.-M."/>
            <person name="Schoenle A."/>
        </authorList>
    </citation>
    <scope>NUCLEOTIDE SEQUENCE [LARGE SCALE GENOMIC DNA]</scope>
</reference>
<evidence type="ECO:0000313" key="2">
    <source>
        <dbReference type="Proteomes" id="UP001497482"/>
    </source>
</evidence>
<name>A0AAV2JSH8_KNICA</name>
<protein>
    <submittedName>
        <fullName evidence="1">Uncharacterized protein</fullName>
    </submittedName>
</protein>
<dbReference type="EMBL" id="OZ035836">
    <property type="protein sequence ID" value="CAL1579580.1"/>
    <property type="molecule type" value="Genomic_DNA"/>
</dbReference>
<organism evidence="1 2">
    <name type="scientific">Knipowitschia caucasica</name>
    <name type="common">Caucasian dwarf goby</name>
    <name type="synonym">Pomatoschistus caucasicus</name>
    <dbReference type="NCBI Taxonomy" id="637954"/>
    <lineage>
        <taxon>Eukaryota</taxon>
        <taxon>Metazoa</taxon>
        <taxon>Chordata</taxon>
        <taxon>Craniata</taxon>
        <taxon>Vertebrata</taxon>
        <taxon>Euteleostomi</taxon>
        <taxon>Actinopterygii</taxon>
        <taxon>Neopterygii</taxon>
        <taxon>Teleostei</taxon>
        <taxon>Neoteleostei</taxon>
        <taxon>Acanthomorphata</taxon>
        <taxon>Gobiaria</taxon>
        <taxon>Gobiiformes</taxon>
        <taxon>Gobioidei</taxon>
        <taxon>Gobiidae</taxon>
        <taxon>Gobiinae</taxon>
        <taxon>Knipowitschia</taxon>
    </lineage>
</organism>
<dbReference type="Proteomes" id="UP001497482">
    <property type="component" value="Chromosome 14"/>
</dbReference>
<proteinExistence type="predicted"/>
<gene>
    <name evidence="1" type="ORF">KC01_LOCUS10607</name>
</gene>
<accession>A0AAV2JSH8</accession>
<keyword evidence="2" id="KW-1185">Reference proteome</keyword>
<evidence type="ECO:0000313" key="1">
    <source>
        <dbReference type="EMBL" id="CAL1579580.1"/>
    </source>
</evidence>
<dbReference type="AlphaFoldDB" id="A0AAV2JSH8"/>